<dbReference type="Pfam" id="PF00240">
    <property type="entry name" value="ubiquitin"/>
    <property type="match status" value="1"/>
</dbReference>
<comment type="caution">
    <text evidence="4">The sequence shown here is derived from an EMBL/GenBank/DDBJ whole genome shotgun (WGS) entry which is preliminary data.</text>
</comment>
<dbReference type="OrthoDB" id="267397at2759"/>
<feature type="domain" description="Ubiquitin-like" evidence="3">
    <location>
        <begin position="80"/>
        <end position="149"/>
    </location>
</feature>
<dbReference type="PROSITE" id="PS50053">
    <property type="entry name" value="UBIQUITIN_2"/>
    <property type="match status" value="1"/>
</dbReference>
<sequence>MAKAACCDGHNHCSATLTHAHAHVHPGLGLGLPFLDLPPSSILIPSSICIDIRYRPFHTFRPSWHPSIMAEGSSQSSDEITITVKGPSELKLSITISTSKSVAELKEVIAGKSDVEKDRQRLIYSGKVLKDEDPISQYKIQNGHTIHMVKGAAKTPAAQPSGSTPQPRLPQMGTGLNVAGNPVDSVENVHHGLAGFNPFAGMQGLNNLNDPNAMASMMQNPEFLRSMSEMMSRPEIIDQIISANPQLSAMGPQIRQMMANPMVRQMMSNPETLRMVMQMQSAMGGQEGMGGMGGMGGGAGTDGQQNVPADPFPNLFAPQAPSAGTGGAPTTTGTGTAGATGAGATPGSPPAAGLANPPANPFAALFGNPPAGGANPFGGLDPAMLFGGGGGGFGGGGWPPAPAQRDTRPPEEVYATQLGQLNAMGLWDAQKNIRALRSTGGNVEAAIELIFSGQLDNAPQ</sequence>
<name>A0A427YJG9_9TREE</name>
<dbReference type="Proteomes" id="UP000279259">
    <property type="component" value="Unassembled WGS sequence"/>
</dbReference>
<evidence type="ECO:0000259" key="3">
    <source>
        <dbReference type="PROSITE" id="PS50053"/>
    </source>
</evidence>
<dbReference type="CDD" id="cd16106">
    <property type="entry name" value="Ubl_Dsk2p_like"/>
    <property type="match status" value="1"/>
</dbReference>
<dbReference type="GO" id="GO:0006511">
    <property type="term" value="P:ubiquitin-dependent protein catabolic process"/>
    <property type="evidence" value="ECO:0007669"/>
    <property type="project" value="TreeGrafter"/>
</dbReference>
<dbReference type="EMBL" id="RSCD01000008">
    <property type="protein sequence ID" value="RSH91206.1"/>
    <property type="molecule type" value="Genomic_DNA"/>
</dbReference>
<dbReference type="Pfam" id="PF23195">
    <property type="entry name" value="UBQLN1"/>
    <property type="match status" value="1"/>
</dbReference>
<dbReference type="InterPro" id="IPR029071">
    <property type="entry name" value="Ubiquitin-like_domsf"/>
</dbReference>
<dbReference type="Gene3D" id="1.10.8.10">
    <property type="entry name" value="DNA helicase RuvA subunit, C-terminal domain"/>
    <property type="match status" value="1"/>
</dbReference>
<protein>
    <recommendedName>
        <fullName evidence="6">Ubiquilin</fullName>
    </recommendedName>
</protein>
<dbReference type="AlphaFoldDB" id="A0A427YJG9"/>
<feature type="region of interest" description="Disordered" evidence="1">
    <location>
        <begin position="313"/>
        <end position="356"/>
    </location>
</feature>
<dbReference type="PRINTS" id="PR00348">
    <property type="entry name" value="UBIQUITIN"/>
</dbReference>
<dbReference type="Gene3D" id="3.10.20.90">
    <property type="entry name" value="Phosphatidylinositol 3-kinase Catalytic Subunit, Chain A, domain 1"/>
    <property type="match status" value="1"/>
</dbReference>
<reference evidence="4 5" key="1">
    <citation type="submission" date="2018-11" db="EMBL/GenBank/DDBJ databases">
        <title>Genome sequence of Saitozyma podzolica DSM 27192.</title>
        <authorList>
            <person name="Aliyu H."/>
            <person name="Gorte O."/>
            <person name="Ochsenreither K."/>
        </authorList>
    </citation>
    <scope>NUCLEOTIDE SEQUENCE [LARGE SCALE GENOMIC DNA]</scope>
    <source>
        <strain evidence="4 5">DSM 27192</strain>
    </source>
</reference>
<dbReference type="InterPro" id="IPR015496">
    <property type="entry name" value="Ubiquilin"/>
</dbReference>
<dbReference type="InterPro" id="IPR019956">
    <property type="entry name" value="Ubiquitin_dom"/>
</dbReference>
<feature type="compositionally biased region" description="Low complexity" evidence="1">
    <location>
        <begin position="342"/>
        <end position="356"/>
    </location>
</feature>
<evidence type="ECO:0000313" key="4">
    <source>
        <dbReference type="EMBL" id="RSH91206.1"/>
    </source>
</evidence>
<dbReference type="PANTHER" id="PTHR10677">
    <property type="entry name" value="UBIQUILIN"/>
    <property type="match status" value="1"/>
</dbReference>
<feature type="domain" description="UBA" evidence="2">
    <location>
        <begin position="408"/>
        <end position="453"/>
    </location>
</feature>
<evidence type="ECO:0000256" key="1">
    <source>
        <dbReference type="SAM" id="MobiDB-lite"/>
    </source>
</evidence>
<dbReference type="GO" id="GO:0005829">
    <property type="term" value="C:cytosol"/>
    <property type="evidence" value="ECO:0007669"/>
    <property type="project" value="TreeGrafter"/>
</dbReference>
<dbReference type="SUPFAM" id="SSF54236">
    <property type="entry name" value="Ubiquitin-like"/>
    <property type="match status" value="1"/>
</dbReference>
<dbReference type="InterPro" id="IPR000626">
    <property type="entry name" value="Ubiquitin-like_dom"/>
</dbReference>
<dbReference type="InterPro" id="IPR009060">
    <property type="entry name" value="UBA-like_sf"/>
</dbReference>
<organism evidence="4 5">
    <name type="scientific">Saitozyma podzolica</name>
    <dbReference type="NCBI Taxonomy" id="1890683"/>
    <lineage>
        <taxon>Eukaryota</taxon>
        <taxon>Fungi</taxon>
        <taxon>Dikarya</taxon>
        <taxon>Basidiomycota</taxon>
        <taxon>Agaricomycotina</taxon>
        <taxon>Tremellomycetes</taxon>
        <taxon>Tremellales</taxon>
        <taxon>Trimorphomycetaceae</taxon>
        <taxon>Saitozyma</taxon>
    </lineage>
</organism>
<dbReference type="PROSITE" id="PS50030">
    <property type="entry name" value="UBA"/>
    <property type="match status" value="1"/>
</dbReference>
<feature type="compositionally biased region" description="Low complexity" evidence="1">
    <location>
        <begin position="317"/>
        <end position="334"/>
    </location>
</feature>
<gene>
    <name evidence="4" type="ORF">EHS25_009505</name>
</gene>
<dbReference type="InterPro" id="IPR006636">
    <property type="entry name" value="STI1_HS-bd"/>
</dbReference>
<dbReference type="STRING" id="1890683.A0A427YJG9"/>
<accession>A0A427YJG9</accession>
<dbReference type="SMART" id="SM00213">
    <property type="entry name" value="UBQ"/>
    <property type="match status" value="1"/>
</dbReference>
<dbReference type="SUPFAM" id="SSF46934">
    <property type="entry name" value="UBA-like"/>
    <property type="match status" value="1"/>
</dbReference>
<dbReference type="SMART" id="SM00165">
    <property type="entry name" value="UBA"/>
    <property type="match status" value="1"/>
</dbReference>
<dbReference type="Pfam" id="PF00627">
    <property type="entry name" value="UBA"/>
    <property type="match status" value="1"/>
</dbReference>
<dbReference type="GO" id="GO:0031593">
    <property type="term" value="F:polyubiquitin modification-dependent protein binding"/>
    <property type="evidence" value="ECO:0007669"/>
    <property type="project" value="TreeGrafter"/>
</dbReference>
<dbReference type="PANTHER" id="PTHR10677:SF3">
    <property type="entry name" value="FI07626P-RELATED"/>
    <property type="match status" value="1"/>
</dbReference>
<evidence type="ECO:0000259" key="2">
    <source>
        <dbReference type="PROSITE" id="PS50030"/>
    </source>
</evidence>
<keyword evidence="5" id="KW-1185">Reference proteome</keyword>
<dbReference type="InterPro" id="IPR015940">
    <property type="entry name" value="UBA"/>
</dbReference>
<evidence type="ECO:0008006" key="6">
    <source>
        <dbReference type="Google" id="ProtNLM"/>
    </source>
</evidence>
<dbReference type="SMART" id="SM00727">
    <property type="entry name" value="STI1"/>
    <property type="match status" value="2"/>
</dbReference>
<proteinExistence type="predicted"/>
<evidence type="ECO:0000313" key="5">
    <source>
        <dbReference type="Proteomes" id="UP000279259"/>
    </source>
</evidence>